<evidence type="ECO:0000256" key="2">
    <source>
        <dbReference type="ARBA" id="ARBA00023239"/>
    </source>
</evidence>
<comment type="function">
    <text evidence="3">Covalently attaches a chromophore to Cys residue(s) of phycobiliproteins.</text>
</comment>
<dbReference type="CDD" id="cd16338">
    <property type="entry name" value="CpcT"/>
    <property type="match status" value="1"/>
</dbReference>
<protein>
    <recommendedName>
        <fullName evidence="3">Chromophore lyase CpcT/CpeT</fullName>
        <ecNumber evidence="3">4.-.-.-</ecNumber>
    </recommendedName>
</protein>
<evidence type="ECO:0000313" key="4">
    <source>
        <dbReference type="EMBL" id="NDJ19734.1"/>
    </source>
</evidence>
<dbReference type="AlphaFoldDB" id="A0A8J7Z4P6"/>
<evidence type="ECO:0000256" key="3">
    <source>
        <dbReference type="HAMAP-Rule" id="MF_01460"/>
    </source>
</evidence>
<dbReference type="Gene3D" id="2.40.128.590">
    <property type="entry name" value="CpcT/CpeT domain"/>
    <property type="match status" value="1"/>
</dbReference>
<dbReference type="InterPro" id="IPR010404">
    <property type="entry name" value="CpcT/CpeT"/>
</dbReference>
<dbReference type="Proteomes" id="UP000646053">
    <property type="component" value="Unassembled WGS sequence"/>
</dbReference>
<name>A0A8J7Z4P6_9CYAN</name>
<dbReference type="HAMAP" id="MF_01460">
    <property type="entry name" value="Chrphore_lyase_CpxT"/>
    <property type="match status" value="1"/>
</dbReference>
<comment type="similarity">
    <text evidence="1 3">Belongs to the CpcT/CpeT biliprotein lyase family.</text>
</comment>
<evidence type="ECO:0000313" key="5">
    <source>
        <dbReference type="Proteomes" id="UP000646053"/>
    </source>
</evidence>
<sequence>MSSLTILAQYLSGEFENREQAMASPAWFVHLRMWQRPVPLFSQDSITLFAEQANIINLDHPYRQRLMRLQEHHSEISIQYYAFKDPAAVKTGGQHPELLENLTEDHITLLPGCLLQVTQNADCFVAAPASEACCRFSYQGKTIQVALGFEARATQFLSYDKGVDPETGAALWGALMGAYTYSKQRLL</sequence>
<dbReference type="GO" id="GO:0016829">
    <property type="term" value="F:lyase activity"/>
    <property type="evidence" value="ECO:0007669"/>
    <property type="project" value="UniProtKB-KW"/>
</dbReference>
<keyword evidence="2 3" id="KW-0456">Lyase</keyword>
<reference evidence="4" key="1">
    <citation type="submission" date="2019-12" db="EMBL/GenBank/DDBJ databases">
        <title>High-Quality draft genome sequences of three cyanobacteria isolated from the limestone walls of the Old Cathedral of Coimbra.</title>
        <authorList>
            <person name="Tiago I."/>
            <person name="Soares F."/>
            <person name="Portugal A."/>
        </authorList>
    </citation>
    <scope>NUCLEOTIDE SEQUENCE</scope>
    <source>
        <strain evidence="4">A</strain>
    </source>
</reference>
<proteinExistence type="inferred from homology"/>
<dbReference type="PANTHER" id="PTHR35137:SF1">
    <property type="entry name" value="CHROMOPHORE LYASE CRL, CHLOROPLASTIC"/>
    <property type="match status" value="1"/>
</dbReference>
<dbReference type="RefSeq" id="WP_162425257.1">
    <property type="nucleotide sequence ID" value="NZ_WVIE01000039.1"/>
</dbReference>
<comment type="caution">
    <text evidence="4">The sequence shown here is derived from an EMBL/GenBank/DDBJ whole genome shotgun (WGS) entry which is preliminary data.</text>
</comment>
<gene>
    <name evidence="3" type="primary">cpcT</name>
    <name evidence="4" type="ORF">GS601_20995</name>
</gene>
<organism evidence="4 5">
    <name type="scientific">Myxacorys almedinensis A</name>
    <dbReference type="NCBI Taxonomy" id="2690445"/>
    <lineage>
        <taxon>Bacteria</taxon>
        <taxon>Bacillati</taxon>
        <taxon>Cyanobacteriota</taxon>
        <taxon>Cyanophyceae</taxon>
        <taxon>Leptolyngbyales</taxon>
        <taxon>Leptolyngbyaceae</taxon>
        <taxon>Myxacorys</taxon>
        <taxon>Myxacorys almedinensis</taxon>
    </lineage>
</organism>
<dbReference type="PANTHER" id="PTHR35137">
    <property type="entry name" value="CHROMOPHORE LYASE CRL, CHLOROPLASTIC"/>
    <property type="match status" value="1"/>
</dbReference>
<evidence type="ECO:0000256" key="1">
    <source>
        <dbReference type="ARBA" id="ARBA00008206"/>
    </source>
</evidence>
<dbReference type="InterPro" id="IPR038672">
    <property type="entry name" value="CpcT/CpeT_sf"/>
</dbReference>
<keyword evidence="5" id="KW-1185">Reference proteome</keyword>
<dbReference type="EMBL" id="WVIE01000039">
    <property type="protein sequence ID" value="NDJ19734.1"/>
    <property type="molecule type" value="Genomic_DNA"/>
</dbReference>
<dbReference type="Pfam" id="PF06206">
    <property type="entry name" value="CpeT"/>
    <property type="match status" value="1"/>
</dbReference>
<dbReference type="GO" id="GO:0017006">
    <property type="term" value="P:protein-tetrapyrrole linkage"/>
    <property type="evidence" value="ECO:0007669"/>
    <property type="project" value="UniProtKB-UniRule"/>
</dbReference>
<accession>A0A8J7Z4P6</accession>
<dbReference type="EC" id="4.-.-.-" evidence="3"/>